<dbReference type="EMBL" id="CASHTH010003675">
    <property type="protein sequence ID" value="CAI8047717.1"/>
    <property type="molecule type" value="Genomic_DNA"/>
</dbReference>
<evidence type="ECO:0000313" key="1">
    <source>
        <dbReference type="EMBL" id="CAI8047717.1"/>
    </source>
</evidence>
<dbReference type="AlphaFoldDB" id="A0AA35TGT8"/>
<proteinExistence type="predicted"/>
<name>A0AA35TGT8_GEOBA</name>
<sequence length="211" mass="23301">KKSAIERASLVSGRAKLPPLPGLRSRWRSDVLLTGASLARHSVLGLSRASRVRRRTDGELFVPRRPEEARRMESVVGKSVIVQVRGQLLPAVIRACTEPLTTLTSDFSLVDVLREWVKLSDSSKCQALYVESKLLWAKRIITAEQQRRAVAWPSKVSHFLSLSSLSPLALPSFFAFSSLSSSPTFSPLLPEVSKSSVFLPSHCLHQSSTLL</sequence>
<keyword evidence="2" id="KW-1185">Reference proteome</keyword>
<evidence type="ECO:0000313" key="2">
    <source>
        <dbReference type="Proteomes" id="UP001174909"/>
    </source>
</evidence>
<comment type="caution">
    <text evidence="1">The sequence shown here is derived from an EMBL/GenBank/DDBJ whole genome shotgun (WGS) entry which is preliminary data.</text>
</comment>
<dbReference type="Proteomes" id="UP001174909">
    <property type="component" value="Unassembled WGS sequence"/>
</dbReference>
<feature type="non-terminal residue" evidence="1">
    <location>
        <position position="211"/>
    </location>
</feature>
<organism evidence="1 2">
    <name type="scientific">Geodia barretti</name>
    <name type="common">Barrett's horny sponge</name>
    <dbReference type="NCBI Taxonomy" id="519541"/>
    <lineage>
        <taxon>Eukaryota</taxon>
        <taxon>Metazoa</taxon>
        <taxon>Porifera</taxon>
        <taxon>Demospongiae</taxon>
        <taxon>Heteroscleromorpha</taxon>
        <taxon>Tetractinellida</taxon>
        <taxon>Astrophorina</taxon>
        <taxon>Geodiidae</taxon>
        <taxon>Geodia</taxon>
    </lineage>
</organism>
<accession>A0AA35TGT8</accession>
<feature type="non-terminal residue" evidence="1">
    <location>
        <position position="1"/>
    </location>
</feature>
<reference evidence="1" key="1">
    <citation type="submission" date="2023-03" db="EMBL/GenBank/DDBJ databases">
        <authorList>
            <person name="Steffen K."/>
            <person name="Cardenas P."/>
        </authorList>
    </citation>
    <scope>NUCLEOTIDE SEQUENCE</scope>
</reference>
<gene>
    <name evidence="1" type="ORF">GBAR_LOCUS26402</name>
</gene>
<protein>
    <submittedName>
        <fullName evidence="1">Uncharacterized protein</fullName>
    </submittedName>
</protein>